<name>A0A699UH97_TANCI</name>
<comment type="caution">
    <text evidence="2">The sequence shown here is derived from an EMBL/GenBank/DDBJ whole genome shotgun (WGS) entry which is preliminary data.</text>
</comment>
<feature type="compositionally biased region" description="Polar residues" evidence="1">
    <location>
        <begin position="93"/>
        <end position="107"/>
    </location>
</feature>
<reference evidence="2" key="1">
    <citation type="journal article" date="2019" name="Sci. Rep.">
        <title>Draft genome of Tanacetum cinerariifolium, the natural source of mosquito coil.</title>
        <authorList>
            <person name="Yamashiro T."/>
            <person name="Shiraishi A."/>
            <person name="Satake H."/>
            <person name="Nakayama K."/>
        </authorList>
    </citation>
    <scope>NUCLEOTIDE SEQUENCE</scope>
</reference>
<feature type="non-terminal residue" evidence="2">
    <location>
        <position position="157"/>
    </location>
</feature>
<gene>
    <name evidence="2" type="ORF">Tci_892587</name>
</gene>
<feature type="non-terminal residue" evidence="2">
    <location>
        <position position="1"/>
    </location>
</feature>
<protein>
    <submittedName>
        <fullName evidence="2">Uncharacterized protein</fullName>
    </submittedName>
</protein>
<dbReference type="AlphaFoldDB" id="A0A699UH97"/>
<feature type="region of interest" description="Disordered" evidence="1">
    <location>
        <begin position="44"/>
        <end position="130"/>
    </location>
</feature>
<proteinExistence type="predicted"/>
<sequence length="157" mass="16488">SPRPTFDFTAKLFSNMKLNWNGPHMPLLAPMLVVPAGGDGAAAVAAVRDPTPMRDPTPVRNPTHVREPTPSPVREPPSDSPRPPSLPPKTEEVSPTTSTRQASPTRHTSIHADISEGGGDFVSSPQSNEAPQTLAVTAAGGAEDSAALTALFLKLDR</sequence>
<evidence type="ECO:0000313" key="2">
    <source>
        <dbReference type="EMBL" id="GFD20618.1"/>
    </source>
</evidence>
<evidence type="ECO:0000256" key="1">
    <source>
        <dbReference type="SAM" id="MobiDB-lite"/>
    </source>
</evidence>
<feature type="compositionally biased region" description="Pro residues" evidence="1">
    <location>
        <begin position="69"/>
        <end position="87"/>
    </location>
</feature>
<accession>A0A699UH97</accession>
<dbReference type="EMBL" id="BKCJ011323527">
    <property type="protein sequence ID" value="GFD20618.1"/>
    <property type="molecule type" value="Genomic_DNA"/>
</dbReference>
<organism evidence="2">
    <name type="scientific">Tanacetum cinerariifolium</name>
    <name type="common">Dalmatian daisy</name>
    <name type="synonym">Chrysanthemum cinerariifolium</name>
    <dbReference type="NCBI Taxonomy" id="118510"/>
    <lineage>
        <taxon>Eukaryota</taxon>
        <taxon>Viridiplantae</taxon>
        <taxon>Streptophyta</taxon>
        <taxon>Embryophyta</taxon>
        <taxon>Tracheophyta</taxon>
        <taxon>Spermatophyta</taxon>
        <taxon>Magnoliopsida</taxon>
        <taxon>eudicotyledons</taxon>
        <taxon>Gunneridae</taxon>
        <taxon>Pentapetalae</taxon>
        <taxon>asterids</taxon>
        <taxon>campanulids</taxon>
        <taxon>Asterales</taxon>
        <taxon>Asteraceae</taxon>
        <taxon>Asteroideae</taxon>
        <taxon>Anthemideae</taxon>
        <taxon>Anthemidinae</taxon>
        <taxon>Tanacetum</taxon>
    </lineage>
</organism>